<dbReference type="HAMAP" id="MF_00801">
    <property type="entry name" value="Endonuclease_5"/>
    <property type="match status" value="1"/>
</dbReference>
<dbReference type="AlphaFoldDB" id="A0A977KBE0"/>
<evidence type="ECO:0000256" key="2">
    <source>
        <dbReference type="ARBA" id="ARBA00004496"/>
    </source>
</evidence>
<proteinExistence type="inferred from homology"/>
<dbReference type="GO" id="GO:0016891">
    <property type="term" value="F:RNA endonuclease activity producing 5'-phosphomonoesters, hydrolytic mechanism"/>
    <property type="evidence" value="ECO:0007669"/>
    <property type="project" value="TreeGrafter"/>
</dbReference>
<dbReference type="Pfam" id="PF04493">
    <property type="entry name" value="Endonuclease_5"/>
    <property type="match status" value="1"/>
</dbReference>
<dbReference type="EMBL" id="CP006868">
    <property type="protein sequence ID" value="UXD21776.1"/>
    <property type="molecule type" value="Genomic_DNA"/>
</dbReference>
<comment type="similarity">
    <text evidence="7">Belongs to the endonuclease V family.</text>
</comment>
<gene>
    <name evidence="7" type="primary">nfi</name>
    <name evidence="8" type="ORF">IPA_07930</name>
</gene>
<reference evidence="8" key="1">
    <citation type="submission" date="2013-11" db="EMBL/GenBank/DDBJ databases">
        <title>Comparative genomics of Ignicoccus.</title>
        <authorList>
            <person name="Podar M."/>
        </authorList>
    </citation>
    <scope>NUCLEOTIDE SEQUENCE</scope>
    <source>
        <strain evidence="8">DSM 13166</strain>
    </source>
</reference>
<keyword evidence="6 7" id="KW-0378">Hydrolase</keyword>
<dbReference type="EC" id="3.1.21.7" evidence="7"/>
<feature type="site" description="Interaction with target DNA" evidence="7">
    <location>
        <position position="69"/>
    </location>
</feature>
<dbReference type="Gene3D" id="3.30.2170.10">
    <property type="entry name" value="archaeoglobus fulgidus dsm 4304 superfamily"/>
    <property type="match status" value="1"/>
</dbReference>
<keyword evidence="7" id="KW-0234">DNA repair</keyword>
<dbReference type="GO" id="GO:0043737">
    <property type="term" value="F:deoxyribonuclease V activity"/>
    <property type="evidence" value="ECO:0007669"/>
    <property type="project" value="UniProtKB-UniRule"/>
</dbReference>
<dbReference type="GO" id="GO:0003727">
    <property type="term" value="F:single-stranded RNA binding"/>
    <property type="evidence" value="ECO:0007669"/>
    <property type="project" value="TreeGrafter"/>
</dbReference>
<dbReference type="Proteomes" id="UP001063698">
    <property type="component" value="Chromosome"/>
</dbReference>
<sequence>MLFRARRARALQEELAKKVVAEDCFEEAETVGGLDVSYKKGIGCAVLSVLKDGEPVKFLYTISKVPIPYVPGFLAFREVPLYIPLLKEEKPSVVLVDGHGIAHPRGLGVASHVGVVTGVPTIGVAKKRLVGEEGSCEYGKCLFKDGKVIAAILERGKRRIYVSVGHCVSLRTAVEIVKTLWKSRLPEPIRLSDSLSRRLIRQWSP</sequence>
<comment type="catalytic activity">
    <reaction evidence="1 7">
        <text>Endonucleolytic cleavage at apurinic or apyrimidinic sites to products with a 5'-phosphate.</text>
        <dbReference type="EC" id="3.1.21.7"/>
    </reaction>
</comment>
<evidence type="ECO:0000256" key="5">
    <source>
        <dbReference type="ARBA" id="ARBA00022759"/>
    </source>
</evidence>
<dbReference type="KEGG" id="ipc:IPA_07930"/>
<accession>A0A977KBE0</accession>
<comment type="cofactor">
    <cofactor evidence="7">
        <name>Mg(2+)</name>
        <dbReference type="ChEBI" id="CHEBI:18420"/>
    </cofactor>
</comment>
<organism evidence="8 9">
    <name type="scientific">Ignicoccus pacificus DSM 13166</name>
    <dbReference type="NCBI Taxonomy" id="940294"/>
    <lineage>
        <taxon>Archaea</taxon>
        <taxon>Thermoproteota</taxon>
        <taxon>Thermoprotei</taxon>
        <taxon>Desulfurococcales</taxon>
        <taxon>Desulfurococcaceae</taxon>
        <taxon>Ignicoccus</taxon>
    </lineage>
</organism>
<evidence type="ECO:0000313" key="8">
    <source>
        <dbReference type="EMBL" id="UXD21776.1"/>
    </source>
</evidence>
<comment type="function">
    <text evidence="7">DNA repair enzyme involved in the repair of deaminated bases. Selectively cleaves double-stranded DNA at the second phosphodiester bond 3' to a deoxyinosine leaving behind the intact lesion on the nicked DNA.</text>
</comment>
<dbReference type="InterPro" id="IPR007581">
    <property type="entry name" value="Endonuclease-V"/>
</dbReference>
<evidence type="ECO:0000313" key="9">
    <source>
        <dbReference type="Proteomes" id="UP001063698"/>
    </source>
</evidence>
<keyword evidence="9" id="KW-1185">Reference proteome</keyword>
<comment type="subcellular location">
    <subcellularLocation>
        <location evidence="2 7">Cytoplasm</location>
    </subcellularLocation>
</comment>
<feature type="binding site" evidence="7">
    <location>
        <position position="97"/>
    </location>
    <ligand>
        <name>Mg(2+)</name>
        <dbReference type="ChEBI" id="CHEBI:18420"/>
    </ligand>
</feature>
<dbReference type="GO" id="GO:0006281">
    <property type="term" value="P:DNA repair"/>
    <property type="evidence" value="ECO:0007669"/>
    <property type="project" value="UniProtKB-UniRule"/>
</dbReference>
<feature type="binding site" evidence="7">
    <location>
        <position position="35"/>
    </location>
    <ligand>
        <name>Mg(2+)</name>
        <dbReference type="ChEBI" id="CHEBI:18420"/>
    </ligand>
</feature>
<dbReference type="GO" id="GO:0000287">
    <property type="term" value="F:magnesium ion binding"/>
    <property type="evidence" value="ECO:0007669"/>
    <property type="project" value="UniProtKB-UniRule"/>
</dbReference>
<keyword evidence="5 7" id="KW-0255">Endonuclease</keyword>
<dbReference type="PANTHER" id="PTHR28511:SF1">
    <property type="entry name" value="ENDONUCLEASE V"/>
    <property type="match status" value="1"/>
</dbReference>
<protein>
    <recommendedName>
        <fullName evidence="7">Endonuclease V</fullName>
        <ecNumber evidence="7">3.1.21.7</ecNumber>
    </recommendedName>
    <alternativeName>
        <fullName evidence="7">Deoxyinosine 3'endonuclease</fullName>
    </alternativeName>
    <alternativeName>
        <fullName evidence="7">Deoxyribonuclease V</fullName>
        <shortName evidence="7">DNase V</shortName>
    </alternativeName>
</protein>
<evidence type="ECO:0000256" key="4">
    <source>
        <dbReference type="ARBA" id="ARBA00022722"/>
    </source>
</evidence>
<evidence type="ECO:0000256" key="6">
    <source>
        <dbReference type="ARBA" id="ARBA00022801"/>
    </source>
</evidence>
<keyword evidence="7" id="KW-0227">DNA damage</keyword>
<evidence type="ECO:0000256" key="3">
    <source>
        <dbReference type="ARBA" id="ARBA00022490"/>
    </source>
</evidence>
<name>A0A977KBE0_9CREN</name>
<evidence type="ECO:0000256" key="7">
    <source>
        <dbReference type="HAMAP-Rule" id="MF_00801"/>
    </source>
</evidence>
<keyword evidence="4 7" id="KW-0540">Nuclease</keyword>
<dbReference type="GO" id="GO:0005737">
    <property type="term" value="C:cytoplasm"/>
    <property type="evidence" value="ECO:0007669"/>
    <property type="project" value="UniProtKB-SubCell"/>
</dbReference>
<keyword evidence="3 7" id="KW-0963">Cytoplasm</keyword>
<dbReference type="PANTHER" id="PTHR28511">
    <property type="entry name" value="ENDONUCLEASE V"/>
    <property type="match status" value="1"/>
</dbReference>
<dbReference type="CDD" id="cd06559">
    <property type="entry name" value="Endonuclease_V"/>
    <property type="match status" value="1"/>
</dbReference>
<evidence type="ECO:0000256" key="1">
    <source>
        <dbReference type="ARBA" id="ARBA00001835"/>
    </source>
</evidence>
<keyword evidence="7" id="KW-0460">Magnesium</keyword>
<keyword evidence="7" id="KW-0479">Metal-binding</keyword>